<evidence type="ECO:0000259" key="2">
    <source>
        <dbReference type="Pfam" id="PF24604"/>
    </source>
</evidence>
<dbReference type="KEGG" id="tcd:AAIA72_12905"/>
<feature type="domain" description="PelB C-terminal" evidence="2">
    <location>
        <begin position="912"/>
        <end position="1191"/>
    </location>
</feature>
<dbReference type="Pfam" id="PF24604">
    <property type="entry name" value="B-barrel_PelB_C"/>
    <property type="match status" value="1"/>
</dbReference>
<protein>
    <submittedName>
        <fullName evidence="3">Tetratricopeptide repeat protein</fullName>
    </submittedName>
</protein>
<accession>A0AB39UUG6</accession>
<dbReference type="SUPFAM" id="SSF48452">
    <property type="entry name" value="TPR-like"/>
    <property type="match status" value="3"/>
</dbReference>
<dbReference type="Gene3D" id="1.25.40.10">
    <property type="entry name" value="Tetratricopeptide repeat domain"/>
    <property type="match status" value="3"/>
</dbReference>
<proteinExistence type="predicted"/>
<dbReference type="AlphaFoldDB" id="A0AB39UUG6"/>
<dbReference type="InterPro" id="IPR011990">
    <property type="entry name" value="TPR-like_helical_dom_sf"/>
</dbReference>
<evidence type="ECO:0000256" key="1">
    <source>
        <dbReference type="SAM" id="Phobius"/>
    </source>
</evidence>
<name>A0AB39UUG6_9GAMM</name>
<dbReference type="InterPro" id="IPR057306">
    <property type="entry name" value="B-barrel_PelB_C"/>
</dbReference>
<gene>
    <name evidence="3" type="ORF">AAIA72_12905</name>
</gene>
<reference evidence="3" key="1">
    <citation type="submission" date="2024-05" db="EMBL/GenBank/DDBJ databases">
        <title>Genome sequencing of novel strain.</title>
        <authorList>
            <person name="Ganbat D."/>
            <person name="Ganbat S."/>
            <person name="Lee S.-J."/>
        </authorList>
    </citation>
    <scope>NUCLEOTIDE SEQUENCE</scope>
    <source>
        <strain evidence="3">SMD15-11</strain>
    </source>
</reference>
<dbReference type="Pfam" id="PF13429">
    <property type="entry name" value="TPR_15"/>
    <property type="match status" value="1"/>
</dbReference>
<feature type="transmembrane region" description="Helical" evidence="1">
    <location>
        <begin position="16"/>
        <end position="37"/>
    </location>
</feature>
<keyword evidence="1" id="KW-1133">Transmembrane helix</keyword>
<organism evidence="3">
    <name type="scientific">Thermohahella caldifontis</name>
    <dbReference type="NCBI Taxonomy" id="3142973"/>
    <lineage>
        <taxon>Bacteria</taxon>
        <taxon>Pseudomonadati</taxon>
        <taxon>Pseudomonadota</taxon>
        <taxon>Gammaproteobacteria</taxon>
        <taxon>Oceanospirillales</taxon>
        <taxon>Hahellaceae</taxon>
        <taxon>Thermohahella</taxon>
    </lineage>
</organism>
<dbReference type="InterPro" id="IPR019734">
    <property type="entry name" value="TPR_rpt"/>
</dbReference>
<dbReference type="EMBL" id="CP154858">
    <property type="protein sequence ID" value="XDT71698.1"/>
    <property type="molecule type" value="Genomic_DNA"/>
</dbReference>
<keyword evidence="1" id="KW-0812">Transmembrane</keyword>
<sequence>MSVDDPREIPRKREHLIHPVGLLVLAGTITLILYVMFPRDTVFTTSDALARPDALSIAYLRVLLRSDPDNSEVRLHLIRQLRLTGQYREALALMGPLLDDPVLGTSPEVFSEYINLLAQDMFSRTRPDEKVQAQRRLELALRRMTRMPWPEDRIRATLELTRNWVRPSTRVELLEWLLARTQDAGERLALHQELATLYAGQGDIDSAESHLNLAWEMAPDGRKPALALRLLDILLASGDPYRALIRVPGLIQHHPLDRRLLEKGRSIALQAGRPDLALQWQRQRYALTPEDSALAWALMEAELGQGHLEAARELVPIASKQAHTPERVRRIAQILTWSGDPNAAFAWWERYASMTRREADREFLWKQAIGLYRLNDARRILESIAAQRPLTRAEREELFGLYLDVGDTAAARAMLERERARNPDEASLTQQLYSLYIDLRDWPAAVRLLEAEEQAGRLTAEQRLELANLTWLLRRPEQALTVLDRAPPDERNAAYWDFRLQLAVYLEDFDDAASSLTHLMALPDGMAALSVEDFASVGSGLALTGRYGEAARLMWAAGQRNQRTDILLRAVQLAMEARLWQEAGEWLATMPVPGTDAERALWWGLKARLAAHQGHQDRAIGYWEQATIYAPDDPNYRDAFMWALIGAARGHADTLASYLNYYRRTGVDDSRLWPLLAYGYMALGDTTQALAWFRLGLLAYQRDVDWLMGMAEAFHLAGYEDYAQRLKRHVWRTLAPRLQAGLTLDNERSGQALRLAHEYAGPEVADRALTQPGITLTDDERLTLLLEWALAEGHRILADVYSEQAAARALTLPGWQQLAMALQRNDGSALEKALADFDNLPLSDATLARFRLGRRTQALTYGLTALTDTLDETNVSQVRALVATLRTGLEDGVRILHRRQKRDVLTLASWGFTWAELQDEQRWQLDLDQHGVTPDTSVLNATGDQQDISLQWQTWGRDWTLTATAAYRVRDTRSTAGVSLNWEQDLDEGLRIGATLNLDMRPDISGTTWAWGQETGLRGRLDYGIDSRTTLALEAGWRRIDSVYGPRLGQGPHMQGGITHTLFAEDPAWQVSGDVQWYRFSGDPLADARLNSHFVAAPSADTILPREFGRVGVSTRWYHGEVHRIAHEVPSPRWHFGVNAGYQWTRDVLDYGLTAGIGWRVTGDDELALSLDWSSETATGSGQSLTLTFSYNSYTGR</sequence>
<evidence type="ECO:0000313" key="3">
    <source>
        <dbReference type="EMBL" id="XDT71698.1"/>
    </source>
</evidence>
<dbReference type="SMART" id="SM00028">
    <property type="entry name" value="TPR"/>
    <property type="match status" value="3"/>
</dbReference>
<dbReference type="RefSeq" id="WP_369600723.1">
    <property type="nucleotide sequence ID" value="NZ_CP154858.1"/>
</dbReference>
<keyword evidence="1" id="KW-0472">Membrane</keyword>